<dbReference type="EMBL" id="KU160669">
    <property type="protein sequence ID" value="ALY10558.1"/>
    <property type="molecule type" value="Genomic_DNA"/>
</dbReference>
<reference evidence="1 2" key="1">
    <citation type="submission" date="2015-11" db="EMBL/GenBank/DDBJ databases">
        <authorList>
            <person name="Menninger J.E."/>
            <person name="Lamey M.E."/>
            <person name="Lindemann J.M."/>
            <person name="Martynyuk T."/>
            <person name="Mele F.E."/>
            <person name="Nabua C.T."/>
            <person name="Napoli C.K."/>
            <person name="Santiago L.M."/>
            <person name="Sweetman A.T."/>
            <person name="Weinstein J.L."/>
            <person name="Barrett N.A."/>
            <person name="Buerkert T.R."/>
            <person name="Cautela J.A."/>
            <person name="Egan M.S."/>
            <person name="Erb J.E."/>
            <person name="Garrigan K.E."/>
            <person name="Hagan D.J."/>
            <person name="Hartwell M.C."/>
            <person name="Hyduchak K.M."/>
            <person name="Jacob A.E."/>
            <person name="DeNigris D.M."/>
            <person name="London S.C."/>
            <person name="King-Smith C."/>
            <person name="Lee-Soety J.Y."/>
            <person name="Bradley K.W."/>
            <person name="Asai D.J."/>
            <person name="Bowman C.A."/>
            <person name="Russell D.A."/>
            <person name="Pope W.H."/>
            <person name="Jacobs-Sera D."/>
            <person name="Hendrix R.W."/>
            <person name="Hatfull G.F."/>
        </authorList>
    </citation>
    <scope>NUCLEOTIDE SEQUENCE [LARGE SCALE GENOMIC DNA]</scope>
</reference>
<dbReference type="KEGG" id="vg:40079938"/>
<evidence type="ECO:0000313" key="2">
    <source>
        <dbReference type="Proteomes" id="UP000224284"/>
    </source>
</evidence>
<name>A0A0U4B760_9CAUD</name>
<accession>A0A0U4B760</accession>
<dbReference type="Proteomes" id="UP000224284">
    <property type="component" value="Segment"/>
</dbReference>
<sequence length="307" mass="32536">MGAPKQKHAGLFRSKTMRVTDVDFQGRPIQGEDSVIVTNGQISVAFAGNIAEGEVIEGINGNGDRCWFEPSDPSFSGYNIDATFCNVDFALFKKLTGHDVVLNDDGTIVGIEEGSTVVLSNVNFAMELWTGAKSDTAPRDGAQGDWGYILTPFVRGGTISDITVENAGITFGVTGMTTKKGNSWGKGPYLVDLVAGVPAPLFQAVKKTAFRRITTVEVAPPEAYEGPIPLMDITDAALTGLTATPTGKSVVFAPTPAGTDPVWYDFGDGVWDYAVTGGMTYVYEDSGTYTVTATRGKTTITKDVTVA</sequence>
<dbReference type="InterPro" id="IPR035986">
    <property type="entry name" value="PKD_dom_sf"/>
</dbReference>
<dbReference type="RefSeq" id="YP_009604048.1">
    <property type="nucleotide sequence ID" value="NC_041961.1"/>
</dbReference>
<keyword evidence="2" id="KW-1185">Reference proteome</keyword>
<protein>
    <submittedName>
        <fullName evidence="1">Major tail protein</fullName>
    </submittedName>
</protein>
<gene>
    <name evidence="1" type="primary">23</name>
    <name evidence="1" type="ORF">TANK_23</name>
</gene>
<dbReference type="CDD" id="cd00146">
    <property type="entry name" value="PKD"/>
    <property type="match status" value="1"/>
</dbReference>
<proteinExistence type="predicted"/>
<dbReference type="SUPFAM" id="SSF49299">
    <property type="entry name" value="PKD domain"/>
    <property type="match status" value="1"/>
</dbReference>
<dbReference type="GeneID" id="40079938"/>
<dbReference type="OrthoDB" id="13345at10239"/>
<evidence type="ECO:0000313" key="1">
    <source>
        <dbReference type="EMBL" id="ALY10558.1"/>
    </source>
</evidence>
<organism evidence="1 2">
    <name type="scientific">Arthrobacter phage Tank</name>
    <dbReference type="NCBI Taxonomy" id="1772319"/>
    <lineage>
        <taxon>Viruses</taxon>
        <taxon>Duplodnaviria</taxon>
        <taxon>Heunggongvirae</taxon>
        <taxon>Uroviricota</taxon>
        <taxon>Caudoviricetes</taxon>
        <taxon>Tankvirus</taxon>
        <taxon>Tankvirus tank</taxon>
    </lineage>
</organism>